<name>A0A0F9ZMQ2_9BACT</name>
<dbReference type="EMBL" id="LBOW01000001">
    <property type="protein sequence ID" value="KKP45528.1"/>
    <property type="molecule type" value="Genomic_DNA"/>
</dbReference>
<dbReference type="InterPro" id="IPR012338">
    <property type="entry name" value="Beta-lactam/transpept-like"/>
</dbReference>
<protein>
    <submittedName>
        <fullName evidence="6">Peptidoglycan glycosyltransferase</fullName>
    </submittedName>
</protein>
<keyword evidence="6" id="KW-0808">Transferase</keyword>
<dbReference type="Pfam" id="PF03717">
    <property type="entry name" value="PBP_dimer"/>
    <property type="match status" value="1"/>
</dbReference>
<organism evidence="6 7">
    <name type="scientific">Candidatus Woesebacteria bacterium GW2011_GWB1_33_22</name>
    <dbReference type="NCBI Taxonomy" id="1618566"/>
    <lineage>
        <taxon>Bacteria</taxon>
        <taxon>Candidatus Woeseibacteriota</taxon>
    </lineage>
</organism>
<sequence>MRLRIVIGIFILMFMGLIVRLFYWQIIKGETLSKEAGLQYKDSTKVKSSRGSILAKDNTWLATQRPNWLLFAEKPKLKNLKIVANSLAPILETESEDLYTIITRPEVVWIPIKHKITGEQKRQIEELKIEGLGFEPEETRFYPEGSASAQLLGFVGKNEEGYDTGYFGLEGYYDISLKGKSGFVEREKDLKGAPLLSGSMSEISSIPGANLITFIDKRINSIVDTKLKEGIEKYGAKEGSVIIMNPKNGAILAMSSYPSYDPTKYNEYDEKLYKNPAISDTFEPGSVFKVMVMAAGIDAGAVTPDTICDICEGPLKVDKYLIETWNRKYFKDSTMTDVVVHSDNVGMSFVAQKLGADKLYDYLDKFGIGKLSGIDLQGESNISMRKKGTWNIVDLATSSFGQGISTTPIQIIRAVAAIANDGILTIPKVVEKVELDGWSEKLNEGGKLRVISKDTAEKMTKIMVQAARHGEAQWTNLKGFSVAGKTGTAQIPISGHYDAEKTIASFVGFAPANNPKFIMLVTLKEPQSSEWASETAAPLWYSIAKDLFIIFGIQPDN</sequence>
<dbReference type="InterPro" id="IPR050515">
    <property type="entry name" value="Beta-lactam/transpept"/>
</dbReference>
<gene>
    <name evidence="6" type="ORF">UR35_C0001G0125</name>
</gene>
<feature type="domain" description="Penicillin-binding protein dimerisation" evidence="5">
    <location>
        <begin position="46"/>
        <end position="194"/>
    </location>
</feature>
<comment type="subcellular location">
    <subcellularLocation>
        <location evidence="1">Membrane</location>
    </subcellularLocation>
</comment>
<comment type="caution">
    <text evidence="6">The sequence shown here is derived from an EMBL/GenBank/DDBJ whole genome shotgun (WGS) entry which is preliminary data.</text>
</comment>
<dbReference type="GO" id="GO:0071555">
    <property type="term" value="P:cell wall organization"/>
    <property type="evidence" value="ECO:0007669"/>
    <property type="project" value="TreeGrafter"/>
</dbReference>
<dbReference type="GO" id="GO:0005886">
    <property type="term" value="C:plasma membrane"/>
    <property type="evidence" value="ECO:0007669"/>
    <property type="project" value="TreeGrafter"/>
</dbReference>
<feature type="domain" description="Penicillin-binding protein transpeptidase" evidence="4">
    <location>
        <begin position="239"/>
        <end position="543"/>
    </location>
</feature>
<dbReference type="InterPro" id="IPR005311">
    <property type="entry name" value="PBP_dimer"/>
</dbReference>
<accession>A0A0F9ZMQ2</accession>
<dbReference type="GO" id="GO:0016740">
    <property type="term" value="F:transferase activity"/>
    <property type="evidence" value="ECO:0007669"/>
    <property type="project" value="UniProtKB-KW"/>
</dbReference>
<dbReference type="InterPro" id="IPR001460">
    <property type="entry name" value="PCN-bd_Tpept"/>
</dbReference>
<evidence type="ECO:0000313" key="7">
    <source>
        <dbReference type="Proteomes" id="UP000034778"/>
    </source>
</evidence>
<dbReference type="InterPro" id="IPR036138">
    <property type="entry name" value="PBP_dimer_sf"/>
</dbReference>
<evidence type="ECO:0000313" key="6">
    <source>
        <dbReference type="EMBL" id="KKP45528.1"/>
    </source>
</evidence>
<dbReference type="Gene3D" id="3.40.710.10">
    <property type="entry name" value="DD-peptidase/beta-lactamase superfamily"/>
    <property type="match status" value="1"/>
</dbReference>
<reference evidence="6 7" key="1">
    <citation type="journal article" date="2015" name="Nature">
        <title>rRNA introns, odd ribosomes, and small enigmatic genomes across a large radiation of phyla.</title>
        <authorList>
            <person name="Brown C.T."/>
            <person name="Hug L.A."/>
            <person name="Thomas B.C."/>
            <person name="Sharon I."/>
            <person name="Castelle C.J."/>
            <person name="Singh A."/>
            <person name="Wilkins M.J."/>
            <person name="Williams K.H."/>
            <person name="Banfield J.F."/>
        </authorList>
    </citation>
    <scope>NUCLEOTIDE SEQUENCE [LARGE SCALE GENOMIC DNA]</scope>
</reference>
<dbReference type="Gene3D" id="3.90.1310.10">
    <property type="entry name" value="Penicillin-binding protein 2a (Domain 2)"/>
    <property type="match status" value="1"/>
</dbReference>
<dbReference type="AlphaFoldDB" id="A0A0F9ZMQ2"/>
<dbReference type="SUPFAM" id="SSF56519">
    <property type="entry name" value="Penicillin binding protein dimerisation domain"/>
    <property type="match status" value="1"/>
</dbReference>
<evidence type="ECO:0000259" key="4">
    <source>
        <dbReference type="Pfam" id="PF00905"/>
    </source>
</evidence>
<keyword evidence="3" id="KW-0812">Transmembrane</keyword>
<feature type="transmembrane region" description="Helical" evidence="3">
    <location>
        <begin position="5"/>
        <end position="24"/>
    </location>
</feature>
<proteinExistence type="predicted"/>
<dbReference type="Pfam" id="PF00905">
    <property type="entry name" value="Transpeptidase"/>
    <property type="match status" value="1"/>
</dbReference>
<evidence type="ECO:0000259" key="5">
    <source>
        <dbReference type="Pfam" id="PF03717"/>
    </source>
</evidence>
<dbReference type="STRING" id="1618566.UR35_C0001G0125"/>
<dbReference type="GO" id="GO:0008658">
    <property type="term" value="F:penicillin binding"/>
    <property type="evidence" value="ECO:0007669"/>
    <property type="project" value="InterPro"/>
</dbReference>
<evidence type="ECO:0000256" key="3">
    <source>
        <dbReference type="SAM" id="Phobius"/>
    </source>
</evidence>
<keyword evidence="2 3" id="KW-0472">Membrane</keyword>
<dbReference type="SUPFAM" id="SSF56601">
    <property type="entry name" value="beta-lactamase/transpeptidase-like"/>
    <property type="match status" value="1"/>
</dbReference>
<evidence type="ECO:0000256" key="2">
    <source>
        <dbReference type="ARBA" id="ARBA00023136"/>
    </source>
</evidence>
<evidence type="ECO:0000256" key="1">
    <source>
        <dbReference type="ARBA" id="ARBA00004370"/>
    </source>
</evidence>
<dbReference type="Proteomes" id="UP000034778">
    <property type="component" value="Unassembled WGS sequence"/>
</dbReference>
<dbReference type="Gene3D" id="3.30.450.330">
    <property type="match status" value="1"/>
</dbReference>
<keyword evidence="3" id="KW-1133">Transmembrane helix</keyword>
<dbReference type="PANTHER" id="PTHR30627:SF1">
    <property type="entry name" value="PEPTIDOGLYCAN D,D-TRANSPEPTIDASE FTSI"/>
    <property type="match status" value="1"/>
</dbReference>
<dbReference type="PANTHER" id="PTHR30627">
    <property type="entry name" value="PEPTIDOGLYCAN D,D-TRANSPEPTIDASE"/>
    <property type="match status" value="1"/>
</dbReference>